<evidence type="ECO:0000259" key="2">
    <source>
        <dbReference type="Pfam" id="PF01609"/>
    </source>
</evidence>
<keyword evidence="4" id="KW-1185">Reference proteome</keyword>
<dbReference type="Proteomes" id="UP001232445">
    <property type="component" value="Unassembled WGS sequence"/>
</dbReference>
<dbReference type="EMBL" id="JAUSUQ010000030">
    <property type="protein sequence ID" value="MDQ0341058.1"/>
    <property type="molecule type" value="Genomic_DNA"/>
</dbReference>
<feature type="region of interest" description="Disordered" evidence="1">
    <location>
        <begin position="1"/>
        <end position="36"/>
    </location>
</feature>
<accession>A0ABU0CY32</accession>
<evidence type="ECO:0000313" key="3">
    <source>
        <dbReference type="EMBL" id="MDQ0341058.1"/>
    </source>
</evidence>
<sequence>MKEINEDRVNRGKKPLAPKATTETKEVKESTTDPESGYFVKNERERLFAYSYHTACDKTCDKNGFVLGAVVEPSNIHDSQVFADLFEKIKTQIGKPSAVALDAGYKTLHISKMLIDDHIRPVMPYTRPQTKK</sequence>
<comment type="caution">
    <text evidence="3">The sequence shown here is derived from an EMBL/GenBank/DDBJ whole genome shotgun (WGS) entry which is preliminary data.</text>
</comment>
<protein>
    <recommendedName>
        <fullName evidence="2">Transposase IS4-like domain-containing protein</fullName>
    </recommendedName>
</protein>
<organism evidence="3 4">
    <name type="scientific">Caldalkalibacillus uzonensis</name>
    <dbReference type="NCBI Taxonomy" id="353224"/>
    <lineage>
        <taxon>Bacteria</taxon>
        <taxon>Bacillati</taxon>
        <taxon>Bacillota</taxon>
        <taxon>Bacilli</taxon>
        <taxon>Bacillales</taxon>
        <taxon>Bacillaceae</taxon>
        <taxon>Caldalkalibacillus</taxon>
    </lineage>
</organism>
<feature type="compositionally biased region" description="Basic and acidic residues" evidence="1">
    <location>
        <begin position="1"/>
        <end position="10"/>
    </location>
</feature>
<dbReference type="Pfam" id="PF01609">
    <property type="entry name" value="DDE_Tnp_1"/>
    <property type="match status" value="1"/>
</dbReference>
<evidence type="ECO:0000256" key="1">
    <source>
        <dbReference type="SAM" id="MobiDB-lite"/>
    </source>
</evidence>
<name>A0ABU0CY32_9BACI</name>
<gene>
    <name evidence="3" type="ORF">J2S00_003902</name>
</gene>
<reference evidence="3 4" key="1">
    <citation type="submission" date="2023-07" db="EMBL/GenBank/DDBJ databases">
        <title>Genomic Encyclopedia of Type Strains, Phase IV (KMG-IV): sequencing the most valuable type-strain genomes for metagenomic binning, comparative biology and taxonomic classification.</title>
        <authorList>
            <person name="Goeker M."/>
        </authorList>
    </citation>
    <scope>NUCLEOTIDE SEQUENCE [LARGE SCALE GENOMIC DNA]</scope>
    <source>
        <strain evidence="3 4">DSM 17740</strain>
    </source>
</reference>
<dbReference type="InterPro" id="IPR002559">
    <property type="entry name" value="Transposase_11"/>
</dbReference>
<evidence type="ECO:0000313" key="4">
    <source>
        <dbReference type="Proteomes" id="UP001232445"/>
    </source>
</evidence>
<proteinExistence type="predicted"/>
<feature type="compositionally biased region" description="Basic and acidic residues" evidence="1">
    <location>
        <begin position="22"/>
        <end position="31"/>
    </location>
</feature>
<feature type="domain" description="Transposase IS4-like" evidence="2">
    <location>
        <begin position="44"/>
        <end position="125"/>
    </location>
</feature>